<evidence type="ECO:0000256" key="7">
    <source>
        <dbReference type="SAM" id="Coils"/>
    </source>
</evidence>
<dbReference type="NCBIfam" id="TIGR00229">
    <property type="entry name" value="sensory_box"/>
    <property type="match status" value="4"/>
</dbReference>
<evidence type="ECO:0000313" key="13">
    <source>
        <dbReference type="Proteomes" id="UP000605676"/>
    </source>
</evidence>
<feature type="modified residue" description="4-aspartylphosphate" evidence="6">
    <location>
        <position position="1389"/>
    </location>
</feature>
<dbReference type="InterPro" id="IPR036097">
    <property type="entry name" value="HisK_dim/P_sf"/>
</dbReference>
<dbReference type="SMART" id="SM00086">
    <property type="entry name" value="PAC"/>
    <property type="match status" value="4"/>
</dbReference>
<dbReference type="CDD" id="cd00130">
    <property type="entry name" value="PAS"/>
    <property type="match status" value="4"/>
</dbReference>
<comment type="catalytic activity">
    <reaction evidence="1">
        <text>ATP + protein L-histidine = ADP + protein N-phospho-L-histidine.</text>
        <dbReference type="EC" id="2.7.13.3"/>
    </reaction>
</comment>
<sequence>MNEQQNRIKQLEDSNKTLEYTLQRYQQFFKLSAEGIHLWQFKEAINLDKSYNEQVDLCLKNMILSDCNQEFASAYGYKGIDQIIGITLVELLQDEDLAKSLIKSLVNKEYRWVNFQTKESDIEGNTLYFRNNIVGEVKDNHLHYLWGTQIDITEQKTTSLELDRQEELFRLAVKAGNDGVWDWRLETNEVYFSKRYMEMLGYGEHELGGSLSTFESLIYHEDAKRVFSHISEFIKGEGETYQTEFRMVHKDGHLVNIMARGFLMRNEYGKVYRVVGTHVDLTERYQIESRLRQQVDENLSLYEEYRTINEELHEKNNDLLAIEEELRANNEELYSTNNLLSESEEKYRALFENMSEAFALYEIVLDEQKNVIDYVTRDANATYLAYMQMTKEQVIGLKHSQMVPEGAHSDESWLNLLKQVAFDGISARIVRQAQYNEQYYEGNLYCPRKGYVAVVFHDITQDVLSHREINSIRKRNQFVIEGTNAGTWDWDVQTGKQVLNNRWAEIIGYSLNELKPTSLKTWEESLHPEDIRIAEVEIGKLLNKEIENYDVEFRQKHKEGHWVWIQSKGKVVEWSLSGEPIRVSGIHIDISKQKEAALELKEQEELFRLALEASNDGVWDWNLENDKVFWSKRYKEIIGFKDTEIEASLDALKDLVHVEDFNNVMSPVREFIKGKLPRYKVEFRMRHKKGHYVPIVANGYLLRDDNDKPYRIIGTHHDLTERYNSEKRLREQVDENLSLYEEYRTINEELHRKNNDLLATEEELKANNEELYLTNEQLGKSEERYRSLFDNMNNAFALYHVICDDKGKVIDYQPEDINGVYVQYVQKTKQEALNLKESELIPMNARLEDEWLELIEQVALQGISAKVVRHDPYDEHYYEANLFSPHKGYFAAIFKDVTSEVESYRQLEESKLRNDFILAGTNAGTWDWNIENQKFIVNKQFLNVLGLPEDKLVISEAEIRSSIHDDDLVKVDSELSKHLRGEAENYNIEFRVRHPKGYWVWVNSRGKVVQWSHDGKPVRMSGTQIDMTEKKHAEMKLHEKVIEYECLNEEYKKLNEELEHSKENLEELVLTRTSELVVAKEKAEMASKAKGDFIANMSHELRTPLNAILGYAHILQKDTNINNKQRKSLLTIHQSGQHLLDMINEILDYGKMDAKKLSIEAEVVNLSDVLQSVLEIIKIKAEEKQLYLNYEPAFNVNSLVKIDARRLKQILLNLLSNGVKYTNAGGVTLKINVIQQKTSMLELTVIDTGIGIKEEHAEKVFEPFTQNLKDKKFVEGTGLGLPITRELVLLMGGTIQLQQNKTEGSTFVVELPIKFISDYGIEKQSVAKANVIGYTGEKQSILIVDDNQANSSLLKDYLTPLGFNVQLSSNTNDAIGLNTKRSFDLIILDFMMPDKDGLDLLHELPAKRPKVLGVSATLTNADKRNVFENKCDAFLCKPIDLSVLLGKIEYLLPIELQYEHHEIIESIDFVLPDSNVLEAVKEYALLGDFNSIENILSEMDENKWSLFISKVNEAIAKYDDDTIIDLCTMSIS</sequence>
<dbReference type="InterPro" id="IPR052162">
    <property type="entry name" value="Sensor_kinase/Photoreceptor"/>
</dbReference>
<dbReference type="SUPFAM" id="SSF47384">
    <property type="entry name" value="Homodimeric domain of signal transducing histidine kinase"/>
    <property type="match status" value="1"/>
</dbReference>
<dbReference type="CDD" id="cd16922">
    <property type="entry name" value="HATPase_EvgS-ArcB-TorS-like"/>
    <property type="match status" value="1"/>
</dbReference>
<dbReference type="InterPro" id="IPR004358">
    <property type="entry name" value="Sig_transdc_His_kin-like_C"/>
</dbReference>
<dbReference type="PRINTS" id="PR00344">
    <property type="entry name" value="BCTRLSENSOR"/>
</dbReference>
<keyword evidence="5" id="KW-0418">Kinase</keyword>
<feature type="domain" description="PAS" evidence="10">
    <location>
        <begin position="165"/>
        <end position="237"/>
    </location>
</feature>
<dbReference type="PROSITE" id="PS50113">
    <property type="entry name" value="PAC"/>
    <property type="match status" value="4"/>
</dbReference>
<gene>
    <name evidence="12" type="ORF">JIV24_05960</name>
</gene>
<dbReference type="Gene3D" id="3.30.565.10">
    <property type="entry name" value="Histidine kinase-like ATPase, C-terminal domain"/>
    <property type="match status" value="1"/>
</dbReference>
<feature type="domain" description="PAC" evidence="11">
    <location>
        <begin position="241"/>
        <end position="293"/>
    </location>
</feature>
<feature type="domain" description="Response regulatory" evidence="9">
    <location>
        <begin position="1340"/>
        <end position="1452"/>
    </location>
</feature>
<evidence type="ECO:0000256" key="5">
    <source>
        <dbReference type="ARBA" id="ARBA00022777"/>
    </source>
</evidence>
<dbReference type="InterPro" id="IPR003594">
    <property type="entry name" value="HATPase_dom"/>
</dbReference>
<feature type="coiled-coil region" evidence="7">
    <location>
        <begin position="1030"/>
        <end position="1071"/>
    </location>
</feature>
<dbReference type="SMART" id="SM00448">
    <property type="entry name" value="REC"/>
    <property type="match status" value="1"/>
</dbReference>
<feature type="domain" description="PAS" evidence="10">
    <location>
        <begin position="603"/>
        <end position="675"/>
    </location>
</feature>
<dbReference type="SMART" id="SM00388">
    <property type="entry name" value="HisKA"/>
    <property type="match status" value="1"/>
</dbReference>
<reference evidence="12 13" key="1">
    <citation type="submission" date="2021-01" db="EMBL/GenBank/DDBJ databases">
        <title>Carboxyliciviraga sp.nov., isolated from coastal sediments.</title>
        <authorList>
            <person name="Lu D."/>
            <person name="Zhang T."/>
        </authorList>
    </citation>
    <scope>NUCLEOTIDE SEQUENCE [LARGE SCALE GENOMIC DNA]</scope>
    <source>
        <strain evidence="12 13">N1Y132</strain>
    </source>
</reference>
<dbReference type="CDD" id="cd00082">
    <property type="entry name" value="HisKA"/>
    <property type="match status" value="1"/>
</dbReference>
<evidence type="ECO:0000259" key="9">
    <source>
        <dbReference type="PROSITE" id="PS50110"/>
    </source>
</evidence>
<evidence type="ECO:0000313" key="12">
    <source>
        <dbReference type="EMBL" id="MBK3516878.1"/>
    </source>
</evidence>
<dbReference type="Pfam" id="PF00072">
    <property type="entry name" value="Response_reg"/>
    <property type="match status" value="1"/>
</dbReference>
<dbReference type="InterPro" id="IPR001789">
    <property type="entry name" value="Sig_transdc_resp-reg_receiver"/>
</dbReference>
<dbReference type="PROSITE" id="PS50110">
    <property type="entry name" value="RESPONSE_REGULATORY"/>
    <property type="match status" value="1"/>
</dbReference>
<evidence type="ECO:0000259" key="11">
    <source>
        <dbReference type="PROSITE" id="PS50113"/>
    </source>
</evidence>
<dbReference type="SMART" id="SM00091">
    <property type="entry name" value="PAS"/>
    <property type="match status" value="6"/>
</dbReference>
<evidence type="ECO:0000256" key="2">
    <source>
        <dbReference type="ARBA" id="ARBA00012438"/>
    </source>
</evidence>
<evidence type="ECO:0000256" key="1">
    <source>
        <dbReference type="ARBA" id="ARBA00000085"/>
    </source>
</evidence>
<protein>
    <recommendedName>
        <fullName evidence="2">histidine kinase</fullName>
        <ecNumber evidence="2">2.7.13.3</ecNumber>
    </recommendedName>
</protein>
<feature type="domain" description="PAC" evidence="11">
    <location>
        <begin position="986"/>
        <end position="1039"/>
    </location>
</feature>
<dbReference type="PROSITE" id="PS50112">
    <property type="entry name" value="PAS"/>
    <property type="match status" value="2"/>
</dbReference>
<feature type="domain" description="Histidine kinase" evidence="8">
    <location>
        <begin position="1096"/>
        <end position="1315"/>
    </location>
</feature>
<dbReference type="InterPro" id="IPR001610">
    <property type="entry name" value="PAC"/>
</dbReference>
<feature type="domain" description="PAC" evidence="11">
    <location>
        <begin position="549"/>
        <end position="602"/>
    </location>
</feature>
<evidence type="ECO:0000256" key="6">
    <source>
        <dbReference type="PROSITE-ProRule" id="PRU00169"/>
    </source>
</evidence>
<feature type="coiled-coil region" evidence="7">
    <location>
        <begin position="743"/>
        <end position="770"/>
    </location>
</feature>
<dbReference type="PANTHER" id="PTHR43304:SF1">
    <property type="entry name" value="PAC DOMAIN-CONTAINING PROTEIN"/>
    <property type="match status" value="1"/>
</dbReference>
<proteinExistence type="predicted"/>
<organism evidence="12 13">
    <name type="scientific">Carboxylicivirga marina</name>
    <dbReference type="NCBI Taxonomy" id="2800988"/>
    <lineage>
        <taxon>Bacteria</taxon>
        <taxon>Pseudomonadati</taxon>
        <taxon>Bacteroidota</taxon>
        <taxon>Bacteroidia</taxon>
        <taxon>Marinilabiliales</taxon>
        <taxon>Marinilabiliaceae</taxon>
        <taxon>Carboxylicivirga</taxon>
    </lineage>
</organism>
<keyword evidence="13" id="KW-1185">Reference proteome</keyword>
<dbReference type="EC" id="2.7.13.3" evidence="2"/>
<dbReference type="Gene3D" id="3.40.50.2300">
    <property type="match status" value="1"/>
</dbReference>
<feature type="coiled-coil region" evidence="7">
    <location>
        <begin position="305"/>
        <end position="332"/>
    </location>
</feature>
<comment type="caution">
    <text evidence="12">The sequence shown here is derived from an EMBL/GenBank/DDBJ whole genome shotgun (WGS) entry which is preliminary data.</text>
</comment>
<keyword evidence="7" id="KW-0175">Coiled coil</keyword>
<dbReference type="InterPro" id="IPR011006">
    <property type="entry name" value="CheY-like_superfamily"/>
</dbReference>
<dbReference type="Gene3D" id="1.10.287.130">
    <property type="match status" value="1"/>
</dbReference>
<dbReference type="InterPro" id="IPR000700">
    <property type="entry name" value="PAS-assoc_C"/>
</dbReference>
<dbReference type="PROSITE" id="PS50109">
    <property type="entry name" value="HIS_KIN"/>
    <property type="match status" value="1"/>
</dbReference>
<dbReference type="InterPro" id="IPR005467">
    <property type="entry name" value="His_kinase_dom"/>
</dbReference>
<dbReference type="InterPro" id="IPR013655">
    <property type="entry name" value="PAS_fold_3"/>
</dbReference>
<keyword evidence="4" id="KW-0808">Transferase</keyword>
<dbReference type="SUPFAM" id="SSF55874">
    <property type="entry name" value="ATPase domain of HSP90 chaperone/DNA topoisomerase II/histidine kinase"/>
    <property type="match status" value="1"/>
</dbReference>
<dbReference type="SUPFAM" id="SSF52172">
    <property type="entry name" value="CheY-like"/>
    <property type="match status" value="1"/>
</dbReference>
<keyword evidence="3 6" id="KW-0597">Phosphoprotein</keyword>
<evidence type="ECO:0000256" key="4">
    <source>
        <dbReference type="ARBA" id="ARBA00022679"/>
    </source>
</evidence>
<evidence type="ECO:0000259" key="8">
    <source>
        <dbReference type="PROSITE" id="PS50109"/>
    </source>
</evidence>
<dbReference type="Gene3D" id="3.30.450.20">
    <property type="entry name" value="PAS domain"/>
    <property type="match status" value="6"/>
</dbReference>
<dbReference type="EMBL" id="JAENRR010000009">
    <property type="protein sequence ID" value="MBK3516878.1"/>
    <property type="molecule type" value="Genomic_DNA"/>
</dbReference>
<accession>A0ABS1HGS6</accession>
<evidence type="ECO:0000256" key="3">
    <source>
        <dbReference type="ARBA" id="ARBA00022553"/>
    </source>
</evidence>
<dbReference type="PANTHER" id="PTHR43304">
    <property type="entry name" value="PHYTOCHROME-LIKE PROTEIN CPH1"/>
    <property type="match status" value="1"/>
</dbReference>
<dbReference type="Pfam" id="PF08447">
    <property type="entry name" value="PAS_3"/>
    <property type="match status" value="4"/>
</dbReference>
<dbReference type="SMART" id="SM00387">
    <property type="entry name" value="HATPase_c"/>
    <property type="match status" value="1"/>
</dbReference>
<dbReference type="InterPro" id="IPR000014">
    <property type="entry name" value="PAS"/>
</dbReference>
<feature type="domain" description="PAC" evidence="11">
    <location>
        <begin position="679"/>
        <end position="731"/>
    </location>
</feature>
<name>A0ABS1HGS6_9BACT</name>
<dbReference type="Pfam" id="PF02518">
    <property type="entry name" value="HATPase_c"/>
    <property type="match status" value="1"/>
</dbReference>
<dbReference type="RefSeq" id="WP_200464101.1">
    <property type="nucleotide sequence ID" value="NZ_JAENRR010000009.1"/>
</dbReference>
<dbReference type="InterPro" id="IPR036890">
    <property type="entry name" value="HATPase_C_sf"/>
</dbReference>
<dbReference type="Proteomes" id="UP000605676">
    <property type="component" value="Unassembled WGS sequence"/>
</dbReference>
<dbReference type="CDD" id="cd17546">
    <property type="entry name" value="REC_hyHK_CKI1_RcsC-like"/>
    <property type="match status" value="1"/>
</dbReference>
<dbReference type="Pfam" id="PF00512">
    <property type="entry name" value="HisKA"/>
    <property type="match status" value="1"/>
</dbReference>
<dbReference type="SUPFAM" id="SSF55785">
    <property type="entry name" value="PYP-like sensor domain (PAS domain)"/>
    <property type="match status" value="6"/>
</dbReference>
<dbReference type="Pfam" id="PF13426">
    <property type="entry name" value="PAS_9"/>
    <property type="match status" value="1"/>
</dbReference>
<dbReference type="InterPro" id="IPR035965">
    <property type="entry name" value="PAS-like_dom_sf"/>
</dbReference>
<evidence type="ECO:0000259" key="10">
    <source>
        <dbReference type="PROSITE" id="PS50112"/>
    </source>
</evidence>
<dbReference type="InterPro" id="IPR003661">
    <property type="entry name" value="HisK_dim/P_dom"/>
</dbReference>